<dbReference type="Gene3D" id="3.90.1300.10">
    <property type="entry name" value="Amidase signature (AS) domain"/>
    <property type="match status" value="1"/>
</dbReference>
<dbReference type="Pfam" id="PF01425">
    <property type="entry name" value="Amidase"/>
    <property type="match status" value="1"/>
</dbReference>
<dbReference type="Proteomes" id="UP000749293">
    <property type="component" value="Unassembled WGS sequence"/>
</dbReference>
<dbReference type="PANTHER" id="PTHR46310">
    <property type="entry name" value="AMIDASE 1"/>
    <property type="match status" value="1"/>
</dbReference>
<dbReference type="InterPro" id="IPR058329">
    <property type="entry name" value="Arp1_N"/>
</dbReference>
<dbReference type="SUPFAM" id="SSF75304">
    <property type="entry name" value="Amidase signature (AS) enzymes"/>
    <property type="match status" value="1"/>
</dbReference>
<dbReference type="RefSeq" id="XP_035319963.1">
    <property type="nucleotide sequence ID" value="XM_035464253.1"/>
</dbReference>
<protein>
    <submittedName>
        <fullName evidence="4">Asp-tRNAAsn/Glu-tRNAGln amidotransferase A subunit or related amidase</fullName>
    </submittedName>
</protein>
<evidence type="ECO:0000313" key="5">
    <source>
        <dbReference type="Proteomes" id="UP000749293"/>
    </source>
</evidence>
<dbReference type="OrthoDB" id="5423360at2759"/>
<evidence type="ECO:0000259" key="3">
    <source>
        <dbReference type="Pfam" id="PF26053"/>
    </source>
</evidence>
<accession>A0A9P4YQL0</accession>
<name>A0A9P4YQL0_9HYPO</name>
<dbReference type="InterPro" id="IPR036928">
    <property type="entry name" value="AS_sf"/>
</dbReference>
<dbReference type="PANTHER" id="PTHR46310:SF7">
    <property type="entry name" value="AMIDASE 1"/>
    <property type="match status" value="1"/>
</dbReference>
<reference evidence="4" key="1">
    <citation type="submission" date="2020-03" db="EMBL/GenBank/DDBJ databases">
        <title>Site-based positive gene gene selection in Geosmithia morbida across the United States reveals a broad range of putative effectors and factors for local host and environmental adapation.</title>
        <authorList>
            <person name="Onufrak A."/>
            <person name="Murdoch R.W."/>
            <person name="Gazis R."/>
            <person name="Huff M."/>
            <person name="Staton M."/>
            <person name="Klingeman W."/>
            <person name="Hadziabdic D."/>
        </authorList>
    </citation>
    <scope>NUCLEOTIDE SEQUENCE</scope>
    <source>
        <strain evidence="4">1262</strain>
    </source>
</reference>
<dbReference type="AlphaFoldDB" id="A0A9P4YQL0"/>
<feature type="signal peptide" evidence="1">
    <location>
        <begin position="1"/>
        <end position="22"/>
    </location>
</feature>
<keyword evidence="5" id="KW-1185">Reference proteome</keyword>
<organism evidence="4 5">
    <name type="scientific">Geosmithia morbida</name>
    <dbReference type="NCBI Taxonomy" id="1094350"/>
    <lineage>
        <taxon>Eukaryota</taxon>
        <taxon>Fungi</taxon>
        <taxon>Dikarya</taxon>
        <taxon>Ascomycota</taxon>
        <taxon>Pezizomycotina</taxon>
        <taxon>Sordariomycetes</taxon>
        <taxon>Hypocreomycetidae</taxon>
        <taxon>Hypocreales</taxon>
        <taxon>Bionectriaceae</taxon>
        <taxon>Geosmithia</taxon>
    </lineage>
</organism>
<evidence type="ECO:0000313" key="4">
    <source>
        <dbReference type="EMBL" id="KAF4121311.1"/>
    </source>
</evidence>
<gene>
    <name evidence="4" type="ORF">GMORB2_2273</name>
</gene>
<dbReference type="Pfam" id="PF26053">
    <property type="entry name" value="DUF8016"/>
    <property type="match status" value="1"/>
</dbReference>
<feature type="chain" id="PRO_5040396954" evidence="1">
    <location>
        <begin position="23"/>
        <end position="629"/>
    </location>
</feature>
<evidence type="ECO:0000256" key="1">
    <source>
        <dbReference type="SAM" id="SignalP"/>
    </source>
</evidence>
<comment type="caution">
    <text evidence="4">The sequence shown here is derived from an EMBL/GenBank/DDBJ whole genome shotgun (WGS) entry which is preliminary data.</text>
</comment>
<dbReference type="EMBL" id="JAANYQ010000013">
    <property type="protein sequence ID" value="KAF4121311.1"/>
    <property type="molecule type" value="Genomic_DNA"/>
</dbReference>
<keyword evidence="1" id="KW-0732">Signal</keyword>
<proteinExistence type="predicted"/>
<dbReference type="InterPro" id="IPR023631">
    <property type="entry name" value="Amidase_dom"/>
</dbReference>
<feature type="domain" description="Scytalone dehydratase-like protein Arp1 N-terminal" evidence="3">
    <location>
        <begin position="49"/>
        <end position="156"/>
    </location>
</feature>
<feature type="domain" description="Amidase" evidence="2">
    <location>
        <begin position="199"/>
        <end position="373"/>
    </location>
</feature>
<sequence length="629" mass="67158">MRYYSFVASIWLAARLLVPAASYELLTTGTTVQLNQVPYYIPPISVGTAACGNETKSRSGFTPMTVVATNQTTFDLSHLAAVKQNFLATDDVFQDGFLHSICIQPVGPAPLTLNAAGFGSLGVRAHHVTRQDGDALPDGPYFVSPDGAIHRAYRLYPDLQGAFSETAIASADGSFSVLPANVPGQSLAVAVPSRLYFSRSAGKPLAGLRIGVKDIFDVQGLKTSNGNRAWYHFFPAANRTAPSVQRLIGAGAVVVGKMKTSAFANGETATADWVDYHAPWNPRGDGLQDPSSSSAGPAAGEASYPWLDITLGSDTGGSIRSPSQLQGVFGNRPSHGLASLDGAMPLSPDFDTVGLMARSPDLWAAAAKALYGANMTTNYTYPSSLLTVGLEDGMTPDMDRQIRGFLAKLSRFLSARTEAFNLTQSWTGAHPEGPSLTSLVNNTYEILSAKQQTRLVRDPFYASYAAANDDRRPFVNPAPLQRWALGDESPSTIEEAQANKTQFADWFNGNVLSADERSCSSHILVYVPRAPTPKYRNKYLSGPSLPSAFSTSRVSVMSGTPDFVVPIGEVPFTSAVTGHTEYLPLTVDLMAARGCDGMLFSLVKELWEAGIISESQTGRSLVNGGSAHM</sequence>
<evidence type="ECO:0000259" key="2">
    <source>
        <dbReference type="Pfam" id="PF01425"/>
    </source>
</evidence>
<dbReference type="GeneID" id="55968503"/>